<dbReference type="EMBL" id="AWSD01000153">
    <property type="protein sequence ID" value="ERH19279.1"/>
    <property type="molecule type" value="Genomic_DNA"/>
</dbReference>
<gene>
    <name evidence="2" type="ORF">HMPREF1549_01475</name>
</gene>
<sequence>MRPGGQASQHGHDLGAVGGAQLVVVLARDDVSDRPEAGSLSPSARRSRTRRSRAGLDQWVGSRPG</sequence>
<proteinExistence type="predicted"/>
<name>U1QBA6_9ACTO</name>
<comment type="caution">
    <text evidence="2">The sequence shown here is derived from an EMBL/GenBank/DDBJ whole genome shotgun (WGS) entry which is preliminary data.</text>
</comment>
<protein>
    <submittedName>
        <fullName evidence="2">Uncharacterized protein</fullName>
    </submittedName>
</protein>
<dbReference type="HOGENOM" id="CLU_2839851_0_0_11"/>
<evidence type="ECO:0000256" key="1">
    <source>
        <dbReference type="SAM" id="MobiDB-lite"/>
    </source>
</evidence>
<organism evidence="2 3">
    <name type="scientific">Actinomyces johnsonii F0510</name>
    <dbReference type="NCBI Taxonomy" id="1227262"/>
    <lineage>
        <taxon>Bacteria</taxon>
        <taxon>Bacillati</taxon>
        <taxon>Actinomycetota</taxon>
        <taxon>Actinomycetes</taxon>
        <taxon>Actinomycetales</taxon>
        <taxon>Actinomycetaceae</taxon>
        <taxon>Actinomyces</taxon>
    </lineage>
</organism>
<evidence type="ECO:0000313" key="3">
    <source>
        <dbReference type="Proteomes" id="UP000016498"/>
    </source>
</evidence>
<accession>U1QBA6</accession>
<reference evidence="2 3" key="1">
    <citation type="submission" date="2013-06" db="EMBL/GenBank/DDBJ databases">
        <authorList>
            <person name="Weinstock G."/>
            <person name="Sodergren E."/>
            <person name="Lobos E.A."/>
            <person name="Fulton L."/>
            <person name="Fulton R."/>
            <person name="Courtney L."/>
            <person name="Fronick C."/>
            <person name="O'Laughlin M."/>
            <person name="Godfrey J."/>
            <person name="Wilson R.M."/>
            <person name="Miner T."/>
            <person name="Farmer C."/>
            <person name="Delehaunty K."/>
            <person name="Cordes M."/>
            <person name="Minx P."/>
            <person name="Tomlinson C."/>
            <person name="Chen J."/>
            <person name="Wollam A."/>
            <person name="Pepin K.H."/>
            <person name="Bhonagiri V."/>
            <person name="Zhang X."/>
            <person name="Warren W."/>
            <person name="Mitreva M."/>
            <person name="Mardis E.R."/>
            <person name="Wilson R.K."/>
        </authorList>
    </citation>
    <scope>NUCLEOTIDE SEQUENCE [LARGE SCALE GENOMIC DNA]</scope>
    <source>
        <strain evidence="2 3">F0510</strain>
    </source>
</reference>
<evidence type="ECO:0000313" key="2">
    <source>
        <dbReference type="EMBL" id="ERH19279.1"/>
    </source>
</evidence>
<feature type="region of interest" description="Disordered" evidence="1">
    <location>
        <begin position="30"/>
        <end position="65"/>
    </location>
</feature>
<dbReference type="Proteomes" id="UP000016498">
    <property type="component" value="Unassembled WGS sequence"/>
</dbReference>
<dbReference type="AlphaFoldDB" id="U1QBA6"/>